<dbReference type="SUPFAM" id="SSF90112">
    <property type="entry name" value="Neurotransmitter-gated ion-channel transmembrane pore"/>
    <property type="match status" value="1"/>
</dbReference>
<evidence type="ECO:0000313" key="2">
    <source>
        <dbReference type="EMBL" id="CEL53366.1"/>
    </source>
</evidence>
<dbReference type="EMBL" id="LN679111">
    <property type="protein sequence ID" value="CEL53366.1"/>
    <property type="molecule type" value="Genomic_DNA"/>
</dbReference>
<keyword evidence="1" id="KW-0812">Transmembrane</keyword>
<protein>
    <submittedName>
        <fullName evidence="2">Uncharacterized protein</fullName>
    </submittedName>
</protein>
<sequence>MWFPGLEYPRGQTFAIPYITECFYVGSVIVLAFLATLNAALVGNDVVTELRKSPDNIDVKWWAPDWLPKALTISTTPGPCQPLTIPQNDPSIRTNSSSPIFSYALLNGFEPPGFEGGAQSVNSKRKSQALIYRSEPLKNCSVQNITVTLSFLTRGLETKARVMCNIQSTNSSTFRVLKLSTTFSYMLTTDLGSDDTLKYISPHEVPWTVGDEPVLLSSDSGRPDLTVLGVLNAIGSDLLKAMWAQKWAWRFSGRNEQWPERAVVKWSSKANCSVSEERCRIKGSEVEGIDKWYSNTRGWQDFEPEFLRPMNTTIYNYFMAFRDAL</sequence>
<evidence type="ECO:0000256" key="1">
    <source>
        <dbReference type="SAM" id="Phobius"/>
    </source>
</evidence>
<gene>
    <name evidence="2" type="ORF">RSOLAG1IB_06333</name>
</gene>
<keyword evidence="3" id="KW-1185">Reference proteome</keyword>
<reference evidence="2 3" key="1">
    <citation type="submission" date="2014-11" db="EMBL/GenBank/DDBJ databases">
        <authorList>
            <person name="Wibberg Daniel"/>
        </authorList>
    </citation>
    <scope>NUCLEOTIDE SEQUENCE [LARGE SCALE GENOMIC DNA]</scope>
    <source>
        <strain evidence="2">Rhizoctonia solani AG1-IB 7/3/14</strain>
    </source>
</reference>
<dbReference type="OrthoDB" id="10330554at2759"/>
<dbReference type="AlphaFoldDB" id="A0A0B7F5L4"/>
<organism evidence="2 3">
    <name type="scientific">Thanatephorus cucumeris (strain AG1-IB / isolate 7/3/14)</name>
    <name type="common">Lettuce bottom rot fungus</name>
    <name type="synonym">Rhizoctonia solani</name>
    <dbReference type="NCBI Taxonomy" id="1108050"/>
    <lineage>
        <taxon>Eukaryota</taxon>
        <taxon>Fungi</taxon>
        <taxon>Dikarya</taxon>
        <taxon>Basidiomycota</taxon>
        <taxon>Agaricomycotina</taxon>
        <taxon>Agaricomycetes</taxon>
        <taxon>Cantharellales</taxon>
        <taxon>Ceratobasidiaceae</taxon>
        <taxon>Rhizoctonia</taxon>
        <taxon>Rhizoctonia solani AG-1</taxon>
    </lineage>
</organism>
<accession>A0A0B7F5L4</accession>
<dbReference type="InterPro" id="IPR036719">
    <property type="entry name" value="Neuro-gated_channel_TM_sf"/>
</dbReference>
<keyword evidence="1" id="KW-0472">Membrane</keyword>
<keyword evidence="1" id="KW-1133">Transmembrane helix</keyword>
<dbReference type="GO" id="GO:0006811">
    <property type="term" value="P:monoatomic ion transport"/>
    <property type="evidence" value="ECO:0007669"/>
    <property type="project" value="InterPro"/>
</dbReference>
<name>A0A0B7F5L4_THACB</name>
<evidence type="ECO:0000313" key="3">
    <source>
        <dbReference type="Proteomes" id="UP000059188"/>
    </source>
</evidence>
<proteinExistence type="predicted"/>
<feature type="transmembrane region" description="Helical" evidence="1">
    <location>
        <begin position="23"/>
        <end position="43"/>
    </location>
</feature>
<dbReference type="GO" id="GO:0016020">
    <property type="term" value="C:membrane"/>
    <property type="evidence" value="ECO:0007669"/>
    <property type="project" value="InterPro"/>
</dbReference>
<dbReference type="Proteomes" id="UP000059188">
    <property type="component" value="Unassembled WGS sequence"/>
</dbReference>